<name>A0ABM6YZK0_9VIBR</name>
<evidence type="ECO:0000313" key="2">
    <source>
        <dbReference type="EMBL" id="AXY03293.1"/>
    </source>
</evidence>
<keyword evidence="3" id="KW-1185">Reference proteome</keyword>
<protein>
    <submittedName>
        <fullName evidence="2">DUF1496 domain-containing protein</fullName>
    </submittedName>
</protein>
<keyword evidence="1" id="KW-0732">Signal</keyword>
<evidence type="ECO:0000313" key="3">
    <source>
        <dbReference type="Proteomes" id="UP000262832"/>
    </source>
</evidence>
<reference evidence="2 3" key="1">
    <citation type="submission" date="2018-08" db="EMBL/GenBank/DDBJ databases">
        <title>Genomic taxonomy of the Vibrionaceae family.</title>
        <authorList>
            <person name="Gomez-Gil B."/>
            <person name="Tanaka M."/>
            <person name="Sawabe T."/>
            <person name="Enciso-Ibarra K."/>
        </authorList>
    </citation>
    <scope>NUCLEOTIDE SEQUENCE [LARGE SCALE GENOMIC DNA]</scope>
    <source>
        <strain evidence="2 3">CAIM 1831</strain>
    </source>
</reference>
<dbReference type="RefSeq" id="WP_128813185.1">
    <property type="nucleotide sequence ID" value="NZ_CP032094.1"/>
</dbReference>
<organism evidence="2 3">
    <name type="scientific">Vibrio alfacsensis</name>
    <dbReference type="NCBI Taxonomy" id="1074311"/>
    <lineage>
        <taxon>Bacteria</taxon>
        <taxon>Pseudomonadati</taxon>
        <taxon>Pseudomonadota</taxon>
        <taxon>Gammaproteobacteria</taxon>
        <taxon>Vibrionales</taxon>
        <taxon>Vibrionaceae</taxon>
        <taxon>Vibrio</taxon>
    </lineage>
</organism>
<gene>
    <name evidence="2" type="ORF">D1115_20655</name>
</gene>
<sequence>MNLKSRSFIVASMVSVLFSSAALAKSYSTPDAKALIVADSKLGQRVCYYDDKAYTTGAILNVEGVLLLCSDENEFETNGALKWVVFQQDKS</sequence>
<evidence type="ECO:0000256" key="1">
    <source>
        <dbReference type="SAM" id="SignalP"/>
    </source>
</evidence>
<dbReference type="EMBL" id="CP032094">
    <property type="protein sequence ID" value="AXY03293.1"/>
    <property type="molecule type" value="Genomic_DNA"/>
</dbReference>
<proteinExistence type="predicted"/>
<feature type="chain" id="PRO_5047316035" evidence="1">
    <location>
        <begin position="25"/>
        <end position="91"/>
    </location>
</feature>
<dbReference type="Proteomes" id="UP000262832">
    <property type="component" value="Chromosome II"/>
</dbReference>
<dbReference type="Pfam" id="PF07383">
    <property type="entry name" value="DUF1496"/>
    <property type="match status" value="1"/>
</dbReference>
<feature type="signal peptide" evidence="1">
    <location>
        <begin position="1"/>
        <end position="24"/>
    </location>
</feature>
<dbReference type="InterPro" id="IPR009971">
    <property type="entry name" value="DUF1496"/>
</dbReference>
<accession>A0ABM6YZK0</accession>